<accession>A0A7G7W5F1</accession>
<proteinExistence type="predicted"/>
<reference evidence="1 2" key="1">
    <citation type="submission" date="2020-08" db="EMBL/GenBank/DDBJ databases">
        <title>Hymenobacter sp. S2-20-2 genome sequencing.</title>
        <authorList>
            <person name="Jin L."/>
        </authorList>
    </citation>
    <scope>NUCLEOTIDE SEQUENCE [LARGE SCALE GENOMIC DNA]</scope>
    <source>
        <strain evidence="1 2">S2-20-2</strain>
    </source>
</reference>
<evidence type="ECO:0000313" key="1">
    <source>
        <dbReference type="EMBL" id="QNH61594.1"/>
    </source>
</evidence>
<dbReference type="PROSITE" id="PS51257">
    <property type="entry name" value="PROKAR_LIPOPROTEIN"/>
    <property type="match status" value="1"/>
</dbReference>
<keyword evidence="2" id="KW-1185">Reference proteome</keyword>
<dbReference type="RefSeq" id="WP_185887521.1">
    <property type="nucleotide sequence ID" value="NZ_CP060202.1"/>
</dbReference>
<protein>
    <submittedName>
        <fullName evidence="1">Uncharacterized protein</fullName>
    </submittedName>
</protein>
<gene>
    <name evidence="1" type="ORF">H4317_15735</name>
</gene>
<name>A0A7G7W5F1_9BACT</name>
<dbReference type="EMBL" id="CP060202">
    <property type="protein sequence ID" value="QNH61594.1"/>
    <property type="molecule type" value="Genomic_DNA"/>
</dbReference>
<dbReference type="AlphaFoldDB" id="A0A7G7W5F1"/>
<organism evidence="1 2">
    <name type="scientific">Hymenobacter sediminicola</name>
    <dbReference type="NCBI Taxonomy" id="2761579"/>
    <lineage>
        <taxon>Bacteria</taxon>
        <taxon>Pseudomonadati</taxon>
        <taxon>Bacteroidota</taxon>
        <taxon>Cytophagia</taxon>
        <taxon>Cytophagales</taxon>
        <taxon>Hymenobacteraceae</taxon>
        <taxon>Hymenobacter</taxon>
    </lineage>
</organism>
<evidence type="ECO:0000313" key="2">
    <source>
        <dbReference type="Proteomes" id="UP000515489"/>
    </source>
</evidence>
<dbReference type="Proteomes" id="UP000515489">
    <property type="component" value="Chromosome"/>
</dbReference>
<sequence length="182" mass="19744">MKTFSFLLPALLLTTSACKKEQTELEKLPDATQTGTGSAGFLLDGVAWLPEASNLSTGSPSSASWQRTVAGRSLRVSSSRYIDRTTLQIFLPHIKQGGVFQLNQSANPPSGFSNPSYSMFIMSKSLTVPRIFLTGPTATGTVTVTRFDTVARVVSGTFELTVQEETSPETHRLTDGRFDLTF</sequence>
<dbReference type="KEGG" id="hsk:H4317_15735"/>